<dbReference type="EMBL" id="CAXJRC010000011">
    <property type="protein sequence ID" value="CAL2106123.1"/>
    <property type="molecule type" value="Genomic_DNA"/>
</dbReference>
<dbReference type="SUPFAM" id="SSF55486">
    <property type="entry name" value="Metalloproteases ('zincins'), catalytic domain"/>
    <property type="match status" value="1"/>
</dbReference>
<evidence type="ECO:0008006" key="3">
    <source>
        <dbReference type="Google" id="ProtNLM"/>
    </source>
</evidence>
<sequence length="312" mass="36178">MKLNVIKPSIALTSLVLTTFSCQNNDEVTPSLNQDQNLISTEHLKSENLIGKAASTPYNTGYYGAYKTYKMPRGQEFIEWAVPNLKWFFGVNPTVYNWRGTNTNNMLAYSNPNRVFIGETWWNSMLLNYDAYAAKSIIAHEFGHILQYNNNWYWASGKNQEIGADFFAGYWLASNVGQNITWQEASNSFQNFYDIGNGISHGSSTERQAAAKLGYYTGYYANSKGFLGWDKVYKLLVRFWGYIGDGRYWYDINQYYRGEKKQKNKKMYKGLSKEEADYFEFMMHNFNEVLDIKNGKVSKENFSKFNLKKVDL</sequence>
<evidence type="ECO:0000313" key="1">
    <source>
        <dbReference type="EMBL" id="CAL2106123.1"/>
    </source>
</evidence>
<dbReference type="PROSITE" id="PS51257">
    <property type="entry name" value="PROKAR_LIPOPROTEIN"/>
    <property type="match status" value="1"/>
</dbReference>
<gene>
    <name evidence="1" type="ORF">T190115A13A_10279</name>
</gene>
<comment type="caution">
    <text evidence="1">The sequence shown here is derived from an EMBL/GenBank/DDBJ whole genome shotgun (WGS) entry which is preliminary data.</text>
</comment>
<protein>
    <recommendedName>
        <fullName evidence="3">Metalloprotease</fullName>
    </recommendedName>
</protein>
<name>A0ABP1F8X6_9FLAO</name>
<organism evidence="1 2">
    <name type="scientific">Tenacibaculum vairaonense</name>
    <dbReference type="NCBI Taxonomy" id="3137860"/>
    <lineage>
        <taxon>Bacteria</taxon>
        <taxon>Pseudomonadati</taxon>
        <taxon>Bacteroidota</taxon>
        <taxon>Flavobacteriia</taxon>
        <taxon>Flavobacteriales</taxon>
        <taxon>Flavobacteriaceae</taxon>
        <taxon>Tenacibaculum</taxon>
    </lineage>
</organism>
<proteinExistence type="predicted"/>
<accession>A0ABP1F8X6</accession>
<evidence type="ECO:0000313" key="2">
    <source>
        <dbReference type="Proteomes" id="UP001497602"/>
    </source>
</evidence>
<dbReference type="Proteomes" id="UP001497602">
    <property type="component" value="Unassembled WGS sequence"/>
</dbReference>
<keyword evidence="2" id="KW-1185">Reference proteome</keyword>
<reference evidence="1 2" key="1">
    <citation type="submission" date="2024-05" db="EMBL/GenBank/DDBJ databases">
        <authorList>
            <person name="Duchaud E."/>
        </authorList>
    </citation>
    <scope>NUCLEOTIDE SEQUENCE [LARGE SCALE GENOMIC DNA]</scope>
    <source>
        <strain evidence="1">Ena-SAMPLE-TAB-13-05-2024-13:56:06:370-140305</strain>
    </source>
</reference>
<dbReference type="RefSeq" id="WP_348737924.1">
    <property type="nucleotide sequence ID" value="NZ_CAXJRC010000011.1"/>
</dbReference>